<evidence type="ECO:0000256" key="4">
    <source>
        <dbReference type="ARBA" id="ARBA00022679"/>
    </source>
</evidence>
<comment type="activity regulation">
    <text evidence="12">Activated by threonine and tyrosine phosphorylation.</text>
</comment>
<protein>
    <recommendedName>
        <fullName evidence="2 12">Mitogen-activated protein kinase</fullName>
        <ecNumber evidence="2 12">2.7.11.24</ecNumber>
    </recommendedName>
</protein>
<dbReference type="FunFam" id="1.10.510.10:FF:000049">
    <property type="entry name" value="Mitogen-activated protein kinase"/>
    <property type="match status" value="1"/>
</dbReference>
<dbReference type="EMBL" id="JASNWA010000007">
    <property type="protein sequence ID" value="KAK3172903.1"/>
    <property type="molecule type" value="Genomic_DNA"/>
</dbReference>
<dbReference type="PROSITE" id="PS00107">
    <property type="entry name" value="PROTEIN_KINASE_ATP"/>
    <property type="match status" value="1"/>
</dbReference>
<evidence type="ECO:0000259" key="13">
    <source>
        <dbReference type="PROSITE" id="PS50011"/>
    </source>
</evidence>
<dbReference type="PANTHER" id="PTHR24055">
    <property type="entry name" value="MITOGEN-ACTIVATED PROTEIN KINASE"/>
    <property type="match status" value="1"/>
</dbReference>
<gene>
    <name evidence="14" type="primary">HOG1</name>
    <name evidence="14" type="ORF">OEA41_006229</name>
</gene>
<dbReference type="AlphaFoldDB" id="A0AAE0DMV6"/>
<dbReference type="InterPro" id="IPR008271">
    <property type="entry name" value="Ser/Thr_kinase_AS"/>
</dbReference>
<name>A0AAE0DMV6_9LECA</name>
<keyword evidence="5 10" id="KW-0547">Nucleotide-binding</keyword>
<evidence type="ECO:0000313" key="15">
    <source>
        <dbReference type="Proteomes" id="UP001276659"/>
    </source>
</evidence>
<dbReference type="PROSITE" id="PS01351">
    <property type="entry name" value="MAPK"/>
    <property type="match status" value="1"/>
</dbReference>
<dbReference type="Gene3D" id="1.10.510.10">
    <property type="entry name" value="Transferase(Phosphotransferase) domain 1"/>
    <property type="match status" value="1"/>
</dbReference>
<dbReference type="InterPro" id="IPR003527">
    <property type="entry name" value="MAP_kinase_CS"/>
</dbReference>
<evidence type="ECO:0000256" key="10">
    <source>
        <dbReference type="PROSITE-ProRule" id="PRU10141"/>
    </source>
</evidence>
<feature type="domain" description="Protein kinase" evidence="13">
    <location>
        <begin position="20"/>
        <end position="315"/>
    </location>
</feature>
<evidence type="ECO:0000313" key="14">
    <source>
        <dbReference type="EMBL" id="KAK3172903.1"/>
    </source>
</evidence>
<dbReference type="InterPro" id="IPR017441">
    <property type="entry name" value="Protein_kinase_ATP_BS"/>
</dbReference>
<dbReference type="Proteomes" id="UP001276659">
    <property type="component" value="Unassembled WGS sequence"/>
</dbReference>
<comment type="catalytic activity">
    <reaction evidence="8">
        <text>L-threonyl-[protein] + ATP = O-phospho-L-threonyl-[protein] + ADP + H(+)</text>
        <dbReference type="Rhea" id="RHEA:46608"/>
        <dbReference type="Rhea" id="RHEA-COMP:11060"/>
        <dbReference type="Rhea" id="RHEA-COMP:11605"/>
        <dbReference type="ChEBI" id="CHEBI:15378"/>
        <dbReference type="ChEBI" id="CHEBI:30013"/>
        <dbReference type="ChEBI" id="CHEBI:30616"/>
        <dbReference type="ChEBI" id="CHEBI:61977"/>
        <dbReference type="ChEBI" id="CHEBI:456216"/>
        <dbReference type="EC" id="2.7.11.24"/>
    </reaction>
    <physiologicalReaction direction="left-to-right" evidence="8">
        <dbReference type="Rhea" id="RHEA:46609"/>
    </physiologicalReaction>
</comment>
<dbReference type="InterPro" id="IPR000719">
    <property type="entry name" value="Prot_kinase_dom"/>
</dbReference>
<dbReference type="EC" id="2.7.11.24" evidence="2 12"/>
<evidence type="ECO:0000256" key="3">
    <source>
        <dbReference type="ARBA" id="ARBA00022527"/>
    </source>
</evidence>
<accession>A0AAE0DMV6</accession>
<comment type="catalytic activity">
    <reaction evidence="9">
        <text>L-seryl-[protein] + ATP = O-phospho-L-seryl-[protein] + ADP + H(+)</text>
        <dbReference type="Rhea" id="RHEA:17989"/>
        <dbReference type="Rhea" id="RHEA-COMP:9863"/>
        <dbReference type="Rhea" id="RHEA-COMP:11604"/>
        <dbReference type="ChEBI" id="CHEBI:15378"/>
        <dbReference type="ChEBI" id="CHEBI:29999"/>
        <dbReference type="ChEBI" id="CHEBI:30616"/>
        <dbReference type="ChEBI" id="CHEBI:83421"/>
        <dbReference type="ChEBI" id="CHEBI:456216"/>
        <dbReference type="EC" id="2.7.11.24"/>
    </reaction>
    <physiologicalReaction direction="left-to-right" evidence="9">
        <dbReference type="Rhea" id="RHEA:17990"/>
    </physiologicalReaction>
</comment>
<comment type="similarity">
    <text evidence="12">Belongs to the protein kinase superfamily. Ser/Thr protein kinase family. MAP kinase subfamily.</text>
</comment>
<keyword evidence="3 11" id="KW-0723">Serine/threonine-protein kinase</keyword>
<dbReference type="GO" id="GO:0004707">
    <property type="term" value="F:MAP kinase activity"/>
    <property type="evidence" value="ECO:0007669"/>
    <property type="project" value="UniProtKB-EC"/>
</dbReference>
<dbReference type="InterPro" id="IPR011009">
    <property type="entry name" value="Kinase-like_dom_sf"/>
</dbReference>
<evidence type="ECO:0000256" key="5">
    <source>
        <dbReference type="ARBA" id="ARBA00022741"/>
    </source>
</evidence>
<dbReference type="Gene3D" id="3.30.200.20">
    <property type="entry name" value="Phosphorylase Kinase, domain 1"/>
    <property type="match status" value="1"/>
</dbReference>
<proteinExistence type="inferred from homology"/>
<dbReference type="InterPro" id="IPR038783">
    <property type="entry name" value="MAPK_Sty1/HOG1"/>
</dbReference>
<organism evidence="14 15">
    <name type="scientific">Lepraria neglecta</name>
    <dbReference type="NCBI Taxonomy" id="209136"/>
    <lineage>
        <taxon>Eukaryota</taxon>
        <taxon>Fungi</taxon>
        <taxon>Dikarya</taxon>
        <taxon>Ascomycota</taxon>
        <taxon>Pezizomycotina</taxon>
        <taxon>Lecanoromycetes</taxon>
        <taxon>OSLEUM clade</taxon>
        <taxon>Lecanoromycetidae</taxon>
        <taxon>Lecanorales</taxon>
        <taxon>Lecanorineae</taxon>
        <taxon>Stereocaulaceae</taxon>
        <taxon>Lepraria</taxon>
    </lineage>
</organism>
<dbReference type="CDD" id="cd07856">
    <property type="entry name" value="STKc_Sty1_Hog1"/>
    <property type="match status" value="1"/>
</dbReference>
<dbReference type="SUPFAM" id="SSF56112">
    <property type="entry name" value="Protein kinase-like (PK-like)"/>
    <property type="match status" value="1"/>
</dbReference>
<sequence>MAEFVRAQIFGTTFEITSRYTDLQPVGMGAFGLVCSAKDQLTNQAVAVKKIMKPFSTPVLSKRTYRELKLLKHLRHENVISLSDIFISPLEDIYFVTELLGTDLHRLLTSRPLEKQFIQYFLYQILRGLKYVHSAGVVHRDLKPSNILVNENCDLKICDFGLARIQDPQMTGYVSTRYYRAPEIMLTWQKYDVEVDIWSAGCIFAEMLEGKPLFPGKDHVNQFSIITELLGTPPDEVIQTIGSENTLRFVQSLPKRERQPLTNKFKNADPLGMKRPFDLWRHLLINLAIDLLEKMLVFDPRLRVRAGDALAHEYLAPYHDPSDEPVADEKFDWSFNDADLPVDQWKVRILQ</sequence>
<keyword evidence="7 10" id="KW-0067">ATP-binding</keyword>
<evidence type="ECO:0000256" key="8">
    <source>
        <dbReference type="ARBA" id="ARBA00047919"/>
    </source>
</evidence>
<evidence type="ECO:0000256" key="11">
    <source>
        <dbReference type="RuleBase" id="RU000304"/>
    </source>
</evidence>
<dbReference type="SMART" id="SM00220">
    <property type="entry name" value="S_TKc"/>
    <property type="match status" value="1"/>
</dbReference>
<keyword evidence="12" id="KW-0460">Magnesium</keyword>
<dbReference type="GO" id="GO:0051403">
    <property type="term" value="P:stress-activated MAPK cascade"/>
    <property type="evidence" value="ECO:0007669"/>
    <property type="project" value="InterPro"/>
</dbReference>
<evidence type="ECO:0000256" key="9">
    <source>
        <dbReference type="ARBA" id="ARBA00048130"/>
    </source>
</evidence>
<evidence type="ECO:0000256" key="12">
    <source>
        <dbReference type="RuleBase" id="RU361165"/>
    </source>
</evidence>
<keyword evidence="6 12" id="KW-0418">Kinase</keyword>
<dbReference type="FunFam" id="3.30.200.20:FF:000050">
    <property type="entry name" value="Mitogen-activated protein kinase"/>
    <property type="match status" value="1"/>
</dbReference>
<evidence type="ECO:0000256" key="6">
    <source>
        <dbReference type="ARBA" id="ARBA00022777"/>
    </source>
</evidence>
<dbReference type="GO" id="GO:0005524">
    <property type="term" value="F:ATP binding"/>
    <property type="evidence" value="ECO:0007669"/>
    <property type="project" value="UniProtKB-UniRule"/>
</dbReference>
<keyword evidence="15" id="KW-1185">Reference proteome</keyword>
<comment type="caution">
    <text evidence="14">The sequence shown here is derived from an EMBL/GenBank/DDBJ whole genome shotgun (WGS) entry which is preliminary data.</text>
</comment>
<evidence type="ECO:0000256" key="7">
    <source>
        <dbReference type="ARBA" id="ARBA00022840"/>
    </source>
</evidence>
<evidence type="ECO:0000256" key="1">
    <source>
        <dbReference type="ARBA" id="ARBA00001946"/>
    </source>
</evidence>
<dbReference type="InterPro" id="IPR050117">
    <property type="entry name" value="MAPK"/>
</dbReference>
<dbReference type="PROSITE" id="PS00108">
    <property type="entry name" value="PROTEIN_KINASE_ST"/>
    <property type="match status" value="1"/>
</dbReference>
<reference evidence="14" key="1">
    <citation type="submission" date="2022-11" db="EMBL/GenBank/DDBJ databases">
        <title>Chromosomal genome sequence assembly and mating type (MAT) locus characterization of the leprose asexual lichenized fungus Lepraria neglecta (Nyl.) Erichsen.</title>
        <authorList>
            <person name="Allen J.L."/>
            <person name="Pfeffer B."/>
        </authorList>
    </citation>
    <scope>NUCLEOTIDE SEQUENCE</scope>
    <source>
        <strain evidence="14">Allen 5258</strain>
    </source>
</reference>
<feature type="binding site" evidence="10">
    <location>
        <position position="50"/>
    </location>
    <ligand>
        <name>ATP</name>
        <dbReference type="ChEBI" id="CHEBI:30616"/>
    </ligand>
</feature>
<dbReference type="PROSITE" id="PS50011">
    <property type="entry name" value="PROTEIN_KINASE_DOM"/>
    <property type="match status" value="1"/>
</dbReference>
<dbReference type="Pfam" id="PF00069">
    <property type="entry name" value="Pkinase"/>
    <property type="match status" value="1"/>
</dbReference>
<keyword evidence="4 12" id="KW-0808">Transferase</keyword>
<evidence type="ECO:0000256" key="2">
    <source>
        <dbReference type="ARBA" id="ARBA00012411"/>
    </source>
</evidence>
<comment type="cofactor">
    <cofactor evidence="1 12">
        <name>Mg(2+)</name>
        <dbReference type="ChEBI" id="CHEBI:18420"/>
    </cofactor>
</comment>